<organism evidence="1 2">
    <name type="scientific">Paenibacillus sedimenti</name>
    <dbReference type="NCBI Taxonomy" id="2770274"/>
    <lineage>
        <taxon>Bacteria</taxon>
        <taxon>Bacillati</taxon>
        <taxon>Bacillota</taxon>
        <taxon>Bacilli</taxon>
        <taxon>Bacillales</taxon>
        <taxon>Paenibacillaceae</taxon>
        <taxon>Paenibacillus</taxon>
    </lineage>
</organism>
<evidence type="ECO:0000313" key="1">
    <source>
        <dbReference type="EMBL" id="MBD0384169.1"/>
    </source>
</evidence>
<dbReference type="EMBL" id="JACVVD010000016">
    <property type="protein sequence ID" value="MBD0384169.1"/>
    <property type="molecule type" value="Genomic_DNA"/>
</dbReference>
<dbReference type="SUPFAM" id="SSF52402">
    <property type="entry name" value="Adenine nucleotide alpha hydrolases-like"/>
    <property type="match status" value="1"/>
</dbReference>
<accession>A0A926KU43</accession>
<proteinExistence type="predicted"/>
<keyword evidence="2" id="KW-1185">Reference proteome</keyword>
<dbReference type="RefSeq" id="WP_188177948.1">
    <property type="nucleotide sequence ID" value="NZ_JACVVD010000016.1"/>
</dbReference>
<comment type="caution">
    <text evidence="1">The sequence shown here is derived from an EMBL/GenBank/DDBJ whole genome shotgun (WGS) entry which is preliminary data.</text>
</comment>
<evidence type="ECO:0000313" key="2">
    <source>
        <dbReference type="Proteomes" id="UP000650466"/>
    </source>
</evidence>
<dbReference type="InterPro" id="IPR020022">
    <property type="entry name" value="N-acetyl_sugar_amidoTrfase"/>
</dbReference>
<reference evidence="1" key="1">
    <citation type="submission" date="2020-09" db="EMBL/GenBank/DDBJ databases">
        <title>Draft Genome Sequence of Paenibacillus sp. WST5.</title>
        <authorList>
            <person name="Bao Z."/>
        </authorList>
    </citation>
    <scope>NUCLEOTIDE SEQUENCE</scope>
    <source>
        <strain evidence="1">WST5</strain>
    </source>
</reference>
<dbReference type="AlphaFoldDB" id="A0A926KU43"/>
<gene>
    <name evidence="1" type="ORF">ICC18_29400</name>
</gene>
<dbReference type="Proteomes" id="UP000650466">
    <property type="component" value="Unassembled WGS sequence"/>
</dbReference>
<protein>
    <submittedName>
        <fullName evidence="1">N-acetyl sugar amidotransferase</fullName>
    </submittedName>
</protein>
<dbReference type="NCBIfam" id="TIGR03573">
    <property type="entry name" value="WbuX"/>
    <property type="match status" value="1"/>
</dbReference>
<sequence length="392" mass="45448">MKATITHKGKELQVCSRCINDETISGISFDDKGVCNFCYTMDNLLEQYQTGKSEGINKLNEIIEQIKKDGRGKKYDCVIGVSGGTDSSFLLAKVIEWGLRPLAVHYDNTWNTAIATENIRKVLGKLNVDLFTYVVDNKEADDIFLSFMKAGVPELDASTDLALAEVMYRAASKFGVKYVIEGHSFVTEGIAPIGSMYFDGKYIKSIHKQFGKLPMKTYPLMDFVSFMKWTLFKRIRKIRPFWYIDYSKEEAREYLQKEFGWEYYGGHHLENRITAMQHTYYNYQKFGIDNRNLSLSAAARSGLMPRDKAIDIFFNHAPQAEEGLLDYFKERMNLTDAQLEELMRIPNKTYRDYKTYKPLFETLRPLFYMLAKANLVPMSFYVKYTSKDTREK</sequence>
<dbReference type="Gene3D" id="3.40.50.620">
    <property type="entry name" value="HUPs"/>
    <property type="match status" value="1"/>
</dbReference>
<dbReference type="InterPro" id="IPR014729">
    <property type="entry name" value="Rossmann-like_a/b/a_fold"/>
</dbReference>
<name>A0A926KU43_9BACL</name>